<keyword evidence="1" id="KW-0805">Transcription regulation</keyword>
<dbReference type="GO" id="GO:0003677">
    <property type="term" value="F:DNA binding"/>
    <property type="evidence" value="ECO:0007669"/>
    <property type="project" value="UniProtKB-KW"/>
</dbReference>
<dbReference type="RefSeq" id="WP_069963305.1">
    <property type="nucleotide sequence ID" value="NZ_CP016094.1"/>
</dbReference>
<dbReference type="KEGG" id="obg:Verru16b_03326"/>
<organism evidence="5 6">
    <name type="scientific">Lacunisphaera limnophila</name>
    <dbReference type="NCBI Taxonomy" id="1838286"/>
    <lineage>
        <taxon>Bacteria</taxon>
        <taxon>Pseudomonadati</taxon>
        <taxon>Verrucomicrobiota</taxon>
        <taxon>Opitutia</taxon>
        <taxon>Opitutales</taxon>
        <taxon>Opitutaceae</taxon>
        <taxon>Lacunisphaera</taxon>
    </lineage>
</organism>
<evidence type="ECO:0000313" key="5">
    <source>
        <dbReference type="EMBL" id="AOS46229.1"/>
    </source>
</evidence>
<dbReference type="EMBL" id="CP016094">
    <property type="protein sequence ID" value="AOS46229.1"/>
    <property type="molecule type" value="Genomic_DNA"/>
</dbReference>
<name>A0A1D8AZB0_9BACT</name>
<keyword evidence="2" id="KW-0238">DNA-binding</keyword>
<dbReference type="InterPro" id="IPR036390">
    <property type="entry name" value="WH_DNA-bd_sf"/>
</dbReference>
<reference evidence="5 6" key="1">
    <citation type="submission" date="2016-06" db="EMBL/GenBank/DDBJ databases">
        <title>Three novel species with peptidoglycan cell walls form the new genus Lacunisphaera gen. nov. in the family Opitutaceae of the verrucomicrobial subdivision 4.</title>
        <authorList>
            <person name="Rast P."/>
            <person name="Gloeckner I."/>
            <person name="Jogler M."/>
            <person name="Boedeker C."/>
            <person name="Jeske O."/>
            <person name="Wiegand S."/>
            <person name="Reinhardt R."/>
            <person name="Schumann P."/>
            <person name="Rohde M."/>
            <person name="Spring S."/>
            <person name="Gloeckner F.O."/>
            <person name="Jogler C."/>
        </authorList>
    </citation>
    <scope>NUCLEOTIDE SEQUENCE [LARGE SCALE GENOMIC DNA]</scope>
    <source>
        <strain evidence="5 6">IG16b</strain>
    </source>
</reference>
<dbReference type="Proteomes" id="UP000095228">
    <property type="component" value="Chromosome"/>
</dbReference>
<dbReference type="GO" id="GO:0006950">
    <property type="term" value="P:response to stress"/>
    <property type="evidence" value="ECO:0007669"/>
    <property type="project" value="TreeGrafter"/>
</dbReference>
<dbReference type="SUPFAM" id="SSF46785">
    <property type="entry name" value="Winged helix' DNA-binding domain"/>
    <property type="match status" value="1"/>
</dbReference>
<evidence type="ECO:0000313" key="6">
    <source>
        <dbReference type="Proteomes" id="UP000095228"/>
    </source>
</evidence>
<evidence type="ECO:0000256" key="1">
    <source>
        <dbReference type="ARBA" id="ARBA00023015"/>
    </source>
</evidence>
<dbReference type="Gene3D" id="1.10.10.10">
    <property type="entry name" value="Winged helix-like DNA-binding domain superfamily/Winged helix DNA-binding domain"/>
    <property type="match status" value="1"/>
</dbReference>
<dbReference type="InterPro" id="IPR023187">
    <property type="entry name" value="Tscrpt_reg_MarR-type_CS"/>
</dbReference>
<feature type="domain" description="HTH marR-type" evidence="4">
    <location>
        <begin position="30"/>
        <end position="177"/>
    </location>
</feature>
<evidence type="ECO:0000256" key="3">
    <source>
        <dbReference type="ARBA" id="ARBA00023163"/>
    </source>
</evidence>
<dbReference type="Pfam" id="PF01047">
    <property type="entry name" value="MarR"/>
    <property type="match status" value="1"/>
</dbReference>
<sequence>MPHLLLKDLPRYECLLEASREFPDLDPSAAEAFLHLLRTGDEAFGVTESHLSSFHISQGRFGVLMLLWRSCQPRAAKLLGAEVCDNGPRTPAELADAAGVTRATMTGLIDTLERDGYVLREPDPSDRRMLSVKLTAKGEQFLQEFLPGHFRIVAAVMSTLSEAERKTLVSLLVKIQQHAAVLRSETAASPAHA</sequence>
<dbReference type="InterPro" id="IPR000835">
    <property type="entry name" value="HTH_MarR-typ"/>
</dbReference>
<dbReference type="InterPro" id="IPR039422">
    <property type="entry name" value="MarR/SlyA-like"/>
</dbReference>
<dbReference type="PROSITE" id="PS50995">
    <property type="entry name" value="HTH_MARR_2"/>
    <property type="match status" value="1"/>
</dbReference>
<dbReference type="PATRIC" id="fig|1838286.3.peg.3366"/>
<dbReference type="PANTHER" id="PTHR33164:SF43">
    <property type="entry name" value="HTH-TYPE TRANSCRIPTIONAL REPRESSOR YETL"/>
    <property type="match status" value="1"/>
</dbReference>
<dbReference type="OrthoDB" id="162531at2"/>
<keyword evidence="6" id="KW-1185">Reference proteome</keyword>
<dbReference type="GO" id="GO:0003700">
    <property type="term" value="F:DNA-binding transcription factor activity"/>
    <property type="evidence" value="ECO:0007669"/>
    <property type="project" value="InterPro"/>
</dbReference>
<evidence type="ECO:0000259" key="4">
    <source>
        <dbReference type="PROSITE" id="PS50995"/>
    </source>
</evidence>
<dbReference type="PROSITE" id="PS01117">
    <property type="entry name" value="HTH_MARR_1"/>
    <property type="match status" value="1"/>
</dbReference>
<gene>
    <name evidence="5" type="primary">mprA_4</name>
    <name evidence="5" type="ORF">Verru16b_03326</name>
</gene>
<dbReference type="SMART" id="SM00347">
    <property type="entry name" value="HTH_MARR"/>
    <property type="match status" value="1"/>
</dbReference>
<keyword evidence="3" id="KW-0804">Transcription</keyword>
<dbReference type="PANTHER" id="PTHR33164">
    <property type="entry name" value="TRANSCRIPTIONAL REGULATOR, MARR FAMILY"/>
    <property type="match status" value="1"/>
</dbReference>
<accession>A0A1D8AZB0</accession>
<proteinExistence type="predicted"/>
<dbReference type="PRINTS" id="PR00598">
    <property type="entry name" value="HTHMARR"/>
</dbReference>
<dbReference type="InterPro" id="IPR036388">
    <property type="entry name" value="WH-like_DNA-bd_sf"/>
</dbReference>
<protein>
    <submittedName>
        <fullName evidence="5">Transcriptional repressor MprA</fullName>
    </submittedName>
</protein>
<dbReference type="AlphaFoldDB" id="A0A1D8AZB0"/>
<dbReference type="STRING" id="1838286.Verru16b_03326"/>
<evidence type="ECO:0000256" key="2">
    <source>
        <dbReference type="ARBA" id="ARBA00023125"/>
    </source>
</evidence>